<keyword evidence="10" id="KW-1185">Reference proteome</keyword>
<dbReference type="GO" id="GO:0005886">
    <property type="term" value="C:plasma membrane"/>
    <property type="evidence" value="ECO:0007669"/>
    <property type="project" value="TreeGrafter"/>
</dbReference>
<feature type="transmembrane region" description="Helical" evidence="8">
    <location>
        <begin position="204"/>
        <end position="223"/>
    </location>
</feature>
<keyword evidence="5 8" id="KW-1133">Transmembrane helix</keyword>
<dbReference type="Pfam" id="PF02133">
    <property type="entry name" value="Transp_cyt_pur"/>
    <property type="match status" value="1"/>
</dbReference>
<protein>
    <submittedName>
        <fullName evidence="9">Cytosine permease</fullName>
    </submittedName>
</protein>
<feature type="transmembrane region" description="Helical" evidence="8">
    <location>
        <begin position="172"/>
        <end position="192"/>
    </location>
</feature>
<feature type="transmembrane region" description="Helical" evidence="8">
    <location>
        <begin position="473"/>
        <end position="489"/>
    </location>
</feature>
<feature type="transmembrane region" description="Helical" evidence="8">
    <location>
        <begin position="58"/>
        <end position="82"/>
    </location>
</feature>
<dbReference type="CDD" id="cd11484">
    <property type="entry name" value="SLC-NCS1sbd_CobB-like"/>
    <property type="match status" value="1"/>
</dbReference>
<dbReference type="Gene3D" id="1.10.4160.10">
    <property type="entry name" value="Hydantoin permease"/>
    <property type="match status" value="1"/>
</dbReference>
<evidence type="ECO:0000313" key="10">
    <source>
        <dbReference type="Proteomes" id="UP000295674"/>
    </source>
</evidence>
<evidence type="ECO:0000256" key="5">
    <source>
        <dbReference type="ARBA" id="ARBA00022989"/>
    </source>
</evidence>
<feature type="transmembrane region" description="Helical" evidence="8">
    <location>
        <begin position="323"/>
        <end position="350"/>
    </location>
</feature>
<feature type="transmembrane region" description="Helical" evidence="8">
    <location>
        <begin position="391"/>
        <end position="412"/>
    </location>
</feature>
<evidence type="ECO:0000256" key="8">
    <source>
        <dbReference type="SAM" id="Phobius"/>
    </source>
</evidence>
<dbReference type="InterPro" id="IPR001248">
    <property type="entry name" value="Pur-cyt_permease"/>
</dbReference>
<dbReference type="PIRSF" id="PIRSF002744">
    <property type="entry name" value="Pur-cyt_permease"/>
    <property type="match status" value="1"/>
</dbReference>
<evidence type="ECO:0000256" key="7">
    <source>
        <dbReference type="PIRNR" id="PIRNR002744"/>
    </source>
</evidence>
<name>A0A4R4VHM1_9PSEU</name>
<evidence type="ECO:0000256" key="3">
    <source>
        <dbReference type="ARBA" id="ARBA00022448"/>
    </source>
</evidence>
<accession>A0A4R4VHM1</accession>
<dbReference type="GO" id="GO:0022857">
    <property type="term" value="F:transmembrane transporter activity"/>
    <property type="evidence" value="ECO:0007669"/>
    <property type="project" value="InterPro"/>
</dbReference>
<dbReference type="Proteomes" id="UP000295674">
    <property type="component" value="Unassembled WGS sequence"/>
</dbReference>
<keyword evidence="4 8" id="KW-0812">Transmembrane</keyword>
<comment type="subcellular location">
    <subcellularLocation>
        <location evidence="1">Membrane</location>
        <topology evidence="1">Multi-pass membrane protein</topology>
    </subcellularLocation>
</comment>
<gene>
    <name evidence="9" type="ORF">E1181_15750</name>
</gene>
<dbReference type="PANTHER" id="PTHR31806:SF1">
    <property type="entry name" value="PURINE-CYTOSINE PERMEASE FCY2-RELATED"/>
    <property type="match status" value="1"/>
</dbReference>
<keyword evidence="6 7" id="KW-0472">Membrane</keyword>
<evidence type="ECO:0000256" key="6">
    <source>
        <dbReference type="ARBA" id="ARBA00023136"/>
    </source>
</evidence>
<feature type="transmembrane region" description="Helical" evidence="8">
    <location>
        <begin position="243"/>
        <end position="269"/>
    </location>
</feature>
<sequence length="512" mass="54853">MYLVSFLLGQKHEISPMPAWRGDPMTSPAGDDPARGDLEECLQPIPEESRTRRVSGQFWIWAGANIAPINWVLGALGIELGLGLSDTLLVLIAGNFVGMALFGLFVLLGQRTGATGMVLSRAAFGRRGAYLPAAIQALLAVGWCAVNTWIILDLVMALLSELGVVDPAAENHAAKLVVAAVIMGAQVLISWFGYRAISSFERWTVPPTIAVLVLMSLVAWTGLEIDWGYAGPPGQVLTGIERLSAMTAVMTAIGIGWGITWFTYAADYSRFVSTTVPRRRLYLASTLGQFLPVVWLGVLGASLATKNGEADPGRLIVDNYGSLAVPVLFLVVHGPIATNILNIYTFGVAAQALDVKASRRTLSVLVGVFSMLCVTLFVFHGDLASVLDSWLVSLVAWVASWAGIMLVHFFALERDNSRTDRLFAAVGSRLLPDVNWAAVVSFGAGVVSTWLFMHGVLEVFQGPIAGAMGGIDLSWLAGGLVSAGLYAVLGPRAHRRHLPEQLPKREPDHAPS</sequence>
<feature type="transmembrane region" description="Helical" evidence="8">
    <location>
        <begin position="88"/>
        <end position="108"/>
    </location>
</feature>
<comment type="similarity">
    <text evidence="2 7">Belongs to the purine-cytosine permease (2.A.39) family.</text>
</comment>
<keyword evidence="3 7" id="KW-0813">Transport</keyword>
<evidence type="ECO:0000256" key="2">
    <source>
        <dbReference type="ARBA" id="ARBA00008974"/>
    </source>
</evidence>
<feature type="transmembrane region" description="Helical" evidence="8">
    <location>
        <begin position="433"/>
        <end position="453"/>
    </location>
</feature>
<feature type="transmembrane region" description="Helical" evidence="8">
    <location>
        <begin position="129"/>
        <end position="152"/>
    </location>
</feature>
<evidence type="ECO:0000256" key="1">
    <source>
        <dbReference type="ARBA" id="ARBA00004141"/>
    </source>
</evidence>
<dbReference type="PANTHER" id="PTHR31806">
    <property type="entry name" value="PURINE-CYTOSINE PERMEASE FCY2-RELATED"/>
    <property type="match status" value="1"/>
</dbReference>
<reference evidence="9 10" key="1">
    <citation type="submission" date="2019-03" db="EMBL/GenBank/DDBJ databases">
        <title>Draft genome sequences of novel Actinobacteria.</title>
        <authorList>
            <person name="Sahin N."/>
            <person name="Ay H."/>
            <person name="Saygin H."/>
        </authorList>
    </citation>
    <scope>NUCLEOTIDE SEQUENCE [LARGE SCALE GENOMIC DNA]</scope>
    <source>
        <strain evidence="9 10">16K309</strain>
    </source>
</reference>
<evidence type="ECO:0000256" key="4">
    <source>
        <dbReference type="ARBA" id="ARBA00022692"/>
    </source>
</evidence>
<comment type="caution">
    <text evidence="9">The sequence shown here is derived from an EMBL/GenBank/DDBJ whole genome shotgun (WGS) entry which is preliminary data.</text>
</comment>
<dbReference type="EMBL" id="SMKS01000025">
    <property type="protein sequence ID" value="TDD05159.1"/>
    <property type="molecule type" value="Genomic_DNA"/>
</dbReference>
<dbReference type="InterPro" id="IPR026030">
    <property type="entry name" value="Pur-cyt_permease_Fcy2/21/22"/>
</dbReference>
<dbReference type="AlphaFoldDB" id="A0A4R4VHM1"/>
<feature type="transmembrane region" description="Helical" evidence="8">
    <location>
        <begin position="281"/>
        <end position="303"/>
    </location>
</feature>
<evidence type="ECO:0000313" key="9">
    <source>
        <dbReference type="EMBL" id="TDD05159.1"/>
    </source>
</evidence>
<feature type="transmembrane region" description="Helical" evidence="8">
    <location>
        <begin position="362"/>
        <end position="379"/>
    </location>
</feature>
<proteinExistence type="inferred from homology"/>
<organism evidence="9 10">
    <name type="scientific">Saccharopolyspora terrae</name>
    <dbReference type="NCBI Taxonomy" id="2530384"/>
    <lineage>
        <taxon>Bacteria</taxon>
        <taxon>Bacillati</taxon>
        <taxon>Actinomycetota</taxon>
        <taxon>Actinomycetes</taxon>
        <taxon>Pseudonocardiales</taxon>
        <taxon>Pseudonocardiaceae</taxon>
        <taxon>Saccharopolyspora</taxon>
    </lineage>
</organism>
<dbReference type="OrthoDB" id="9809167at2"/>